<dbReference type="InterPro" id="IPR036397">
    <property type="entry name" value="RNaseH_sf"/>
</dbReference>
<evidence type="ECO:0000313" key="4">
    <source>
        <dbReference type="Proteomes" id="UP000280819"/>
    </source>
</evidence>
<dbReference type="AlphaFoldDB" id="A0A3P1T252"/>
<protein>
    <submittedName>
        <fullName evidence="3">IS630 family transposase</fullName>
    </submittedName>
</protein>
<organism evidence="3 4">
    <name type="scientific">Arachnia propionica</name>
    <dbReference type="NCBI Taxonomy" id="1750"/>
    <lineage>
        <taxon>Bacteria</taxon>
        <taxon>Bacillati</taxon>
        <taxon>Actinomycetota</taxon>
        <taxon>Actinomycetes</taxon>
        <taxon>Propionibacteriales</taxon>
        <taxon>Propionibacteriaceae</taxon>
        <taxon>Arachnia</taxon>
    </lineage>
</organism>
<sequence length="306" mass="34971">VETVAEMAERQVSTILSWVRDWHATRLASIHTGHAGNLNASKLTAQQRAEVVAVLQQPPGDEGLPVEFWNVPDLAGWISSRFQITYASETSYHFLLHLAGLSFHKPEGIDQRRAPEAEITARMAQIRHDLATCWAGDDVMIVAADEVRIEHEAILRRAWYTRGAKARLRVNRITQAQSYIGFLHETDGRVDLIALDWQDSDNIVNALTELTLTYPNKRIVIVWDNATWHTSKHLRSHLGEGNPLENIHLINLPPYAPDHNPIEHVWNEAKNHITNHQRASFTETRHAFETYITNNKFPYRINKDLV</sequence>
<feature type="domain" description="Winged helix-turn helix" evidence="2">
    <location>
        <begin position="66"/>
        <end position="116"/>
    </location>
</feature>
<dbReference type="Proteomes" id="UP000280819">
    <property type="component" value="Unassembled WGS sequence"/>
</dbReference>
<dbReference type="Pfam" id="PF13358">
    <property type="entry name" value="DDE_3"/>
    <property type="match status" value="1"/>
</dbReference>
<dbReference type="EMBL" id="RQZG01000032">
    <property type="protein sequence ID" value="RRD02866.1"/>
    <property type="molecule type" value="Genomic_DNA"/>
</dbReference>
<dbReference type="Gene3D" id="3.30.420.10">
    <property type="entry name" value="Ribonuclease H-like superfamily/Ribonuclease H"/>
    <property type="match status" value="1"/>
</dbReference>
<comment type="caution">
    <text evidence="3">The sequence shown here is derived from an EMBL/GenBank/DDBJ whole genome shotgun (WGS) entry which is preliminary data.</text>
</comment>
<evidence type="ECO:0000259" key="2">
    <source>
        <dbReference type="Pfam" id="PF13592"/>
    </source>
</evidence>
<dbReference type="Pfam" id="PF13592">
    <property type="entry name" value="HTH_33"/>
    <property type="match status" value="1"/>
</dbReference>
<proteinExistence type="predicted"/>
<evidence type="ECO:0000259" key="1">
    <source>
        <dbReference type="Pfam" id="PF13358"/>
    </source>
</evidence>
<dbReference type="InterPro" id="IPR025959">
    <property type="entry name" value="Winged_HTH_dom"/>
</dbReference>
<dbReference type="GO" id="GO:0003676">
    <property type="term" value="F:nucleic acid binding"/>
    <property type="evidence" value="ECO:0007669"/>
    <property type="project" value="InterPro"/>
</dbReference>
<reference evidence="3 4" key="1">
    <citation type="submission" date="2018-11" db="EMBL/GenBank/DDBJ databases">
        <title>Genomes From Bacteria Associated with the Canine Oral Cavity: a Test Case for Automated Genome-Based Taxonomic Assignment.</title>
        <authorList>
            <person name="Coil D.A."/>
            <person name="Jospin G."/>
            <person name="Darling A.E."/>
            <person name="Wallis C."/>
            <person name="Davis I.J."/>
            <person name="Harris S."/>
            <person name="Eisen J.A."/>
            <person name="Holcombe L.J."/>
            <person name="O'Flynn C."/>
        </authorList>
    </citation>
    <scope>NUCLEOTIDE SEQUENCE [LARGE SCALE GENOMIC DNA]</scope>
    <source>
        <strain evidence="3 4">OH887_COT-365</strain>
    </source>
</reference>
<feature type="non-terminal residue" evidence="3">
    <location>
        <position position="1"/>
    </location>
</feature>
<name>A0A3P1T252_9ACTN</name>
<gene>
    <name evidence="3" type="ORF">EII34_15605</name>
</gene>
<evidence type="ECO:0000313" key="3">
    <source>
        <dbReference type="EMBL" id="RRD02866.1"/>
    </source>
</evidence>
<dbReference type="InterPro" id="IPR038717">
    <property type="entry name" value="Tc1-like_DDE_dom"/>
</dbReference>
<feature type="domain" description="Tc1-like transposase DDE" evidence="1">
    <location>
        <begin position="141"/>
        <end position="281"/>
    </location>
</feature>
<dbReference type="NCBIfam" id="NF033545">
    <property type="entry name" value="transpos_IS630"/>
    <property type="match status" value="1"/>
</dbReference>
<dbReference type="InterPro" id="IPR047655">
    <property type="entry name" value="Transpos_IS630-like"/>
</dbReference>
<dbReference type="RefSeq" id="WP_124846091.1">
    <property type="nucleotide sequence ID" value="NZ_RQZG01000032.1"/>
</dbReference>
<accession>A0A3P1T252</accession>
<dbReference type="OrthoDB" id="3255737at2"/>